<accession>A0A1H6T0R4</accession>
<evidence type="ECO:0000256" key="5">
    <source>
        <dbReference type="ARBA" id="ARBA00022806"/>
    </source>
</evidence>
<evidence type="ECO:0000259" key="11">
    <source>
        <dbReference type="Pfam" id="PF21445"/>
    </source>
</evidence>
<reference evidence="13" key="1">
    <citation type="submission" date="2016-10" db="EMBL/GenBank/DDBJ databases">
        <authorList>
            <person name="Varghese N."/>
            <person name="Submissions S."/>
        </authorList>
    </citation>
    <scope>NUCLEOTIDE SEQUENCE [LARGE SCALE GENOMIC DNA]</scope>
    <source>
        <strain evidence="13">DSM 25751</strain>
    </source>
</reference>
<dbReference type="PANTHER" id="PTHR30591">
    <property type="entry name" value="RECBCD ENZYME SUBUNIT RECC"/>
    <property type="match status" value="1"/>
</dbReference>
<dbReference type="InterPro" id="IPR027417">
    <property type="entry name" value="P-loop_NTPase"/>
</dbReference>
<dbReference type="GO" id="GO:0006281">
    <property type="term" value="P:DNA repair"/>
    <property type="evidence" value="ECO:0007669"/>
    <property type="project" value="UniProtKB-KW"/>
</dbReference>
<keyword evidence="3" id="KW-0227">DNA damage</keyword>
<evidence type="ECO:0000256" key="2">
    <source>
        <dbReference type="ARBA" id="ARBA00022741"/>
    </source>
</evidence>
<dbReference type="GO" id="GO:0005524">
    <property type="term" value="F:ATP binding"/>
    <property type="evidence" value="ECO:0007669"/>
    <property type="project" value="UniProtKB-KW"/>
</dbReference>
<sequence>MSLQFILGRLHTNKKDHIYNQLVEWSQENSDHNVFYLVPDHIKFESEMNILEYIKAGQPDRSNQYAGMINLQVFSFSRLAWYYLQDTVIFNQSQLTEAGLAMLIRKILREKEEELTIYRGESRKPGFVEKLTTLFMEMRNGRILPDDLNDLFINEHTDTKEVLTNDLKLKLEDVRALYAAFIEQLVGKYIEKEDVMEALINEVKSRDMSQTQIIIDHFDSFSAQEQALILELVEQSKDVKISLTLDKKYAVTPPELTDFFYETGMTYYRLYQQARERKLKINYDVLLQEKSSEQCKELTTFETYWVNSFEFSSENTTPTASTVGNCIEIRAAENKQAEVLHAATTIKKLVANSNYRYNDILVVSRVLDDYKKMIEATFAENNIELFVDQADSMSGHALVEMIKSLFLIHKRYWRYDDIMRFLKTELLIPILTDESLPKDNLKKLSFWTMKGKEWRKQLDILENVMLAYGYEGREWVQDREWIYARFQIEDMDEQLDADKHMQKIANQTKNQIRGILLPFYKQLKNVKTNREAARLLYQFMDKQGVNDQLLYWRDQAIEQGDLDEARKHEQVWQTFIQLLDEFVDVLGEEPWDMDSFLSILETGFEQATYSIVPPSIDQIMFTNFDKSRINTKKIVFILGMTDTKLPMNQENDSILTDEDREKLAHFLSEDKYLAPTTSGRLASEPFTAYSAFMNASERLIFSYPIKNDGSGDNQLSPYIERISRQLNIPIKKLNAEPEQSSENPIETYSTFIGSRRETIGHMVNVLREGIDKEKQPSLFWIKLYQQLIKNASIVERKIFNSLEYTNIPKRLDSELAEKLYGRDLYLSVSQLESFYLDPYSHFLRYGLKLKERTIQELTPAETGTFYHDALDSIFKTIVKRNLSINELSEEKLNDLTTEVLNELYDKNKFRLLSMSNRMKFIRKQLSETIRQMMWAIANQTRRSRMTPQKSEVLFGRIAGQQGIEGLSFPLNNGGKLHVRGKIDRLDAVEIDNQLYISVVDYKSGDKKLEFDEIYHGLMMQLLTYLDTGIEYSEELFGRKAKPAGAFYAQVKNPLLDARSMKGKDWLNEMLKQFKMKGILLNEEELLNTIDRTLDNGIKSLVYPLEKLAKGKLKGSFITFDDLELLLKHHRHRIREAGNLILSGENQLAPFYEKKKYTPTTVGNEYHPISQFDVLLPNNQNAYRNISKIKDQNELIEKLKQKYQIIEPKKEDGNV</sequence>
<keyword evidence="4" id="KW-0378">Hydrolase</keyword>
<feature type="domain" description="PD-(D/E)XK endonuclease-like" evidence="10">
    <location>
        <begin position="826"/>
        <end position="1090"/>
    </location>
</feature>
<evidence type="ECO:0000256" key="3">
    <source>
        <dbReference type="ARBA" id="ARBA00022763"/>
    </source>
</evidence>
<evidence type="ECO:0000256" key="4">
    <source>
        <dbReference type="ARBA" id="ARBA00022801"/>
    </source>
</evidence>
<dbReference type="GO" id="GO:0004386">
    <property type="term" value="F:helicase activity"/>
    <property type="evidence" value="ECO:0007669"/>
    <property type="project" value="UniProtKB-KW"/>
</dbReference>
<dbReference type="Pfam" id="PF12705">
    <property type="entry name" value="PDDEXK_1"/>
    <property type="match status" value="1"/>
</dbReference>
<dbReference type="GO" id="GO:0006310">
    <property type="term" value="P:DNA recombination"/>
    <property type="evidence" value="ECO:0007669"/>
    <property type="project" value="TreeGrafter"/>
</dbReference>
<dbReference type="Gene3D" id="3.40.50.300">
    <property type="entry name" value="P-loop containing nucleotide triphosphate hydrolases"/>
    <property type="match status" value="4"/>
</dbReference>
<keyword evidence="9" id="KW-0234">DNA repair</keyword>
<dbReference type="STRING" id="1130080.SAMN04488113_11136"/>
<evidence type="ECO:0000259" key="10">
    <source>
        <dbReference type="Pfam" id="PF12705"/>
    </source>
</evidence>
<protein>
    <submittedName>
        <fullName evidence="12">DNA helicase/exodeoxyribonuclease V, subunit B</fullName>
    </submittedName>
</protein>
<dbReference type="RefSeq" id="WP_091633982.1">
    <property type="nucleotide sequence ID" value="NZ_FNYW01000011.1"/>
</dbReference>
<keyword evidence="2" id="KW-0547">Nucleotide-binding</keyword>
<keyword evidence="13" id="KW-1185">Reference proteome</keyword>
<evidence type="ECO:0000256" key="6">
    <source>
        <dbReference type="ARBA" id="ARBA00022839"/>
    </source>
</evidence>
<dbReference type="Pfam" id="PF21445">
    <property type="entry name" value="ADDB_N"/>
    <property type="match status" value="1"/>
</dbReference>
<evidence type="ECO:0000256" key="8">
    <source>
        <dbReference type="ARBA" id="ARBA00023125"/>
    </source>
</evidence>
<organism evidence="12 13">
    <name type="scientific">Alkalibacterium gilvum</name>
    <dbReference type="NCBI Taxonomy" id="1130080"/>
    <lineage>
        <taxon>Bacteria</taxon>
        <taxon>Bacillati</taxon>
        <taxon>Bacillota</taxon>
        <taxon>Bacilli</taxon>
        <taxon>Lactobacillales</taxon>
        <taxon>Carnobacteriaceae</taxon>
        <taxon>Alkalibacterium</taxon>
    </lineage>
</organism>
<evidence type="ECO:0000313" key="12">
    <source>
        <dbReference type="EMBL" id="SEI69392.1"/>
    </source>
</evidence>
<name>A0A1H6T0R4_9LACT</name>
<keyword evidence="7" id="KW-0067">ATP-binding</keyword>
<dbReference type="OrthoDB" id="9758506at2"/>
<dbReference type="PANTHER" id="PTHR30591:SF1">
    <property type="entry name" value="RECBCD ENZYME SUBUNIT RECC"/>
    <property type="match status" value="1"/>
</dbReference>
<evidence type="ECO:0000256" key="9">
    <source>
        <dbReference type="ARBA" id="ARBA00023204"/>
    </source>
</evidence>
<keyword evidence="8" id="KW-0238">DNA-binding</keyword>
<keyword evidence="5 12" id="KW-0347">Helicase</keyword>
<evidence type="ECO:0000313" key="13">
    <source>
        <dbReference type="Proteomes" id="UP000198564"/>
    </source>
</evidence>
<feature type="domain" description="ATP-dependent helicase/deoxyribonuclease subunit B N-terminal" evidence="11">
    <location>
        <begin position="5"/>
        <end position="302"/>
    </location>
</feature>
<keyword evidence="6" id="KW-0269">Exonuclease</keyword>
<dbReference type="EMBL" id="FNYW01000011">
    <property type="protein sequence ID" value="SEI69392.1"/>
    <property type="molecule type" value="Genomic_DNA"/>
</dbReference>
<dbReference type="GO" id="GO:0004527">
    <property type="term" value="F:exonuclease activity"/>
    <property type="evidence" value="ECO:0007669"/>
    <property type="project" value="UniProtKB-KW"/>
</dbReference>
<dbReference type="SUPFAM" id="SSF52540">
    <property type="entry name" value="P-loop containing nucleoside triphosphate hydrolases"/>
    <property type="match status" value="1"/>
</dbReference>
<dbReference type="AlphaFoldDB" id="A0A1H6T0R4"/>
<keyword evidence="1" id="KW-0540">Nuclease</keyword>
<evidence type="ECO:0000256" key="1">
    <source>
        <dbReference type="ARBA" id="ARBA00022722"/>
    </source>
</evidence>
<dbReference type="InterPro" id="IPR049035">
    <property type="entry name" value="ADDB_N"/>
</dbReference>
<gene>
    <name evidence="12" type="ORF">SAMN04488113_11136</name>
</gene>
<dbReference type="InterPro" id="IPR038726">
    <property type="entry name" value="PDDEXK_AddAB-type"/>
</dbReference>
<evidence type="ECO:0000256" key="7">
    <source>
        <dbReference type="ARBA" id="ARBA00022840"/>
    </source>
</evidence>
<proteinExistence type="predicted"/>
<dbReference type="Proteomes" id="UP000198564">
    <property type="component" value="Unassembled WGS sequence"/>
</dbReference>
<dbReference type="GO" id="GO:0003677">
    <property type="term" value="F:DNA binding"/>
    <property type="evidence" value="ECO:0007669"/>
    <property type="project" value="UniProtKB-KW"/>
</dbReference>